<organism evidence="4 5">
    <name type="scientific">Talaromyces stipitatus (strain ATCC 10500 / CBS 375.48 / QM 6759 / NRRL 1006)</name>
    <name type="common">Penicillium stipitatum</name>
    <dbReference type="NCBI Taxonomy" id="441959"/>
    <lineage>
        <taxon>Eukaryota</taxon>
        <taxon>Fungi</taxon>
        <taxon>Dikarya</taxon>
        <taxon>Ascomycota</taxon>
        <taxon>Pezizomycotina</taxon>
        <taxon>Eurotiomycetes</taxon>
        <taxon>Eurotiomycetidae</taxon>
        <taxon>Eurotiales</taxon>
        <taxon>Trichocomaceae</taxon>
        <taxon>Talaromyces</taxon>
        <taxon>Talaromyces sect. Talaromyces</taxon>
    </lineage>
</organism>
<dbReference type="SMART" id="SM00248">
    <property type="entry name" value="ANK"/>
    <property type="match status" value="3"/>
</dbReference>
<dbReference type="InterPro" id="IPR027417">
    <property type="entry name" value="P-loop_NTPase"/>
</dbReference>
<dbReference type="EMBL" id="EQ962656">
    <property type="protein sequence ID" value="EED17198.1"/>
    <property type="molecule type" value="Genomic_DNA"/>
</dbReference>
<dbReference type="AlphaFoldDB" id="B8MI36"/>
<dbReference type="InterPro" id="IPR002110">
    <property type="entry name" value="Ankyrin_rpt"/>
</dbReference>
<dbReference type="Gene3D" id="1.25.40.20">
    <property type="entry name" value="Ankyrin repeat-containing domain"/>
    <property type="match status" value="2"/>
</dbReference>
<feature type="domain" description="Nephrocystin 3-like N-terminal" evidence="3">
    <location>
        <begin position="322"/>
        <end position="487"/>
    </location>
</feature>
<dbReference type="OMA" id="AVVYVYC"/>
<dbReference type="VEuPathDB" id="FungiDB:TSTA_022520"/>
<dbReference type="Pfam" id="PF12796">
    <property type="entry name" value="Ank_2"/>
    <property type="match status" value="1"/>
</dbReference>
<reference evidence="5" key="1">
    <citation type="journal article" date="2015" name="Genome Announc.">
        <title>Genome sequence of the AIDS-associated pathogen Penicillium marneffei (ATCC18224) and its near taxonomic relative Talaromyces stipitatus (ATCC10500).</title>
        <authorList>
            <person name="Nierman W.C."/>
            <person name="Fedorova-Abrams N.D."/>
            <person name="Andrianopoulos A."/>
        </authorList>
    </citation>
    <scope>NUCLEOTIDE SEQUENCE [LARGE SCALE GENOMIC DNA]</scope>
    <source>
        <strain evidence="5">ATCC 10500 / CBS 375.48 / QM 6759 / NRRL 1006</strain>
    </source>
</reference>
<dbReference type="GO" id="GO:0009116">
    <property type="term" value="P:nucleoside metabolic process"/>
    <property type="evidence" value="ECO:0007669"/>
    <property type="project" value="InterPro"/>
</dbReference>
<evidence type="ECO:0000256" key="2">
    <source>
        <dbReference type="PROSITE-ProRule" id="PRU00023"/>
    </source>
</evidence>
<dbReference type="RefSeq" id="XP_002484432.1">
    <property type="nucleotide sequence ID" value="XM_002484387.1"/>
</dbReference>
<dbReference type="InterPro" id="IPR056884">
    <property type="entry name" value="NPHP3-like_N"/>
</dbReference>
<feature type="repeat" description="ANK" evidence="2">
    <location>
        <begin position="774"/>
        <end position="807"/>
    </location>
</feature>
<feature type="repeat" description="ANK" evidence="2">
    <location>
        <begin position="808"/>
        <end position="831"/>
    </location>
</feature>
<dbReference type="InterPro" id="IPR036770">
    <property type="entry name" value="Ankyrin_rpt-contain_sf"/>
</dbReference>
<dbReference type="InterPro" id="IPR035994">
    <property type="entry name" value="Nucleoside_phosphorylase_sf"/>
</dbReference>
<dbReference type="PROSITE" id="PS50297">
    <property type="entry name" value="ANK_REP_REGION"/>
    <property type="match status" value="2"/>
</dbReference>
<evidence type="ECO:0000259" key="3">
    <source>
        <dbReference type="Pfam" id="PF24883"/>
    </source>
</evidence>
<evidence type="ECO:0000313" key="4">
    <source>
        <dbReference type="EMBL" id="EED17198.1"/>
    </source>
</evidence>
<dbReference type="GeneID" id="8107089"/>
<dbReference type="Pfam" id="PF24883">
    <property type="entry name" value="NPHP3_N"/>
    <property type="match status" value="1"/>
</dbReference>
<sequence length="843" mass="94756">MVVSWPTRCPITLAMLDDRHTDLPKPQHDDNVYILGCIGMVGNIKSATVAAHMTSTFPSIKFGLMVGIGVAFGPKLDLAMSCALLAALTKLESKHDIEGSEIPRHLENLKQKWPRLVHQYLRTDSLNDILFKSSYHHIEKNASDDDWENEGEELNSCAYCDHTKVVKRKPAAHDMRIHYGLIASGNQVVKDAFRRNEINKMLGGNVLCFEMEAAGLMNDFSCIVIRGICDYADSHKNKDWQEHTAAVTAAFGKEFLSVVSPHGVEEMPIINDVYDSVTKMAGGVKTLTEKHHIQEQQAILEWLTQVDYTSQQNDFISKRQLGTGQWLLDSNEFQGWIAQTNQILFCPGIPGAGKTIPTSTVVDYLHGRFPDNTTIGIAYIYCNFRQQEEQRPMNVLSSILKQFAQGHNIISECVKILLKKHKSKMSRPSFREISDVLCSIIEDFSHAFIIIDALDECPIAGGMLSSLLLEIFNLQAKTRANLFAPSRFIPKIEEEFKRKGAVSLEIRASDNDVQIYLDDKISRLSLFVGKNPELEDRVKKAVITAADGMFLLATPHLNSLEDKVNPRQVENALKKLPKETNAYSQAYQQAMERIQSQLPSFCDLAFKTLAWISHTKRPLAPKELQHALAVVNNIHYTTLEYFQRTWSTWFPSAETDIAKTCINYLSFNDFRSGFCLTDHEFEERVQLHPLYSYASKNWGYHANAVSGIETKHDTCTASVNMEQLVAFLGDKDKVCASTSDGRMPLSWAAQKGYEMMVRFLLDKDGVNPDSKDFLGQTPLSLAARNGHDMIVNFLLEKDGVDPDSNDTDGRTPLSWAAQKGHDIIVKLLLDKDRVDPDPKDSCG</sequence>
<evidence type="ECO:0000256" key="1">
    <source>
        <dbReference type="ARBA" id="ARBA00022737"/>
    </source>
</evidence>
<dbReference type="eggNOG" id="KOG4177">
    <property type="taxonomic scope" value="Eukaryota"/>
</dbReference>
<dbReference type="PANTHER" id="PTHR10039">
    <property type="entry name" value="AMELOGENIN"/>
    <property type="match status" value="1"/>
</dbReference>
<proteinExistence type="predicted"/>
<name>B8MI36_TALSN</name>
<accession>B8MI36</accession>
<dbReference type="PANTHER" id="PTHR10039:SF15">
    <property type="entry name" value="NACHT DOMAIN-CONTAINING PROTEIN"/>
    <property type="match status" value="1"/>
</dbReference>
<protein>
    <submittedName>
        <fullName evidence="4">Pfs, NACHT and Ankyrin domain protein</fullName>
    </submittedName>
</protein>
<dbReference type="Proteomes" id="UP000001745">
    <property type="component" value="Unassembled WGS sequence"/>
</dbReference>
<dbReference type="Gene3D" id="3.40.50.300">
    <property type="entry name" value="P-loop containing nucleotide triphosphate hydrolases"/>
    <property type="match status" value="1"/>
</dbReference>
<keyword evidence="1" id="KW-0677">Repeat</keyword>
<keyword evidence="2" id="KW-0040">ANK repeat</keyword>
<dbReference type="OrthoDB" id="4221929at2759"/>
<keyword evidence="5" id="KW-1185">Reference proteome</keyword>
<dbReference type="PhylomeDB" id="B8MI36"/>
<gene>
    <name evidence="4" type="ORF">TSTA_022520</name>
</gene>
<dbReference type="Gene3D" id="3.40.50.1580">
    <property type="entry name" value="Nucleoside phosphorylase domain"/>
    <property type="match status" value="1"/>
</dbReference>
<dbReference type="STRING" id="441959.B8MI36"/>
<dbReference type="InParanoid" id="B8MI36"/>
<dbReference type="HOGENOM" id="CLU_000288_34_2_1"/>
<dbReference type="SUPFAM" id="SSF48403">
    <property type="entry name" value="Ankyrin repeat"/>
    <property type="match status" value="1"/>
</dbReference>
<dbReference type="SUPFAM" id="SSF53167">
    <property type="entry name" value="Purine and uridine phosphorylases"/>
    <property type="match status" value="1"/>
</dbReference>
<evidence type="ECO:0000313" key="5">
    <source>
        <dbReference type="Proteomes" id="UP000001745"/>
    </source>
</evidence>
<dbReference type="GO" id="GO:0003824">
    <property type="term" value="F:catalytic activity"/>
    <property type="evidence" value="ECO:0007669"/>
    <property type="project" value="InterPro"/>
</dbReference>
<dbReference type="PROSITE" id="PS50088">
    <property type="entry name" value="ANK_REPEAT"/>
    <property type="match status" value="2"/>
</dbReference>